<dbReference type="SUPFAM" id="SSF50249">
    <property type="entry name" value="Nucleic acid-binding proteins"/>
    <property type="match status" value="1"/>
</dbReference>
<keyword evidence="3 9" id="KW-0820">tRNA-binding</keyword>
<keyword evidence="6 11" id="KW-1133">Transmembrane helix</keyword>
<keyword evidence="4 11" id="KW-0812">Transmembrane</keyword>
<dbReference type="EMBL" id="CAMXCT020001577">
    <property type="protein sequence ID" value="CAL1144687.1"/>
    <property type="molecule type" value="Genomic_DNA"/>
</dbReference>
<comment type="caution">
    <text evidence="13">The sequence shown here is derived from an EMBL/GenBank/DDBJ whole genome shotgun (WGS) entry which is preliminary data.</text>
</comment>
<dbReference type="SUPFAM" id="SSF51206">
    <property type="entry name" value="cAMP-binding domain-like"/>
    <property type="match status" value="1"/>
</dbReference>
<comment type="subcellular location">
    <subcellularLocation>
        <location evidence="1">Membrane</location>
        <topology evidence="1">Multi-pass membrane protein</topology>
    </subcellularLocation>
</comment>
<feature type="region of interest" description="Disordered" evidence="10">
    <location>
        <begin position="144"/>
        <end position="172"/>
    </location>
</feature>
<evidence type="ECO:0000256" key="7">
    <source>
        <dbReference type="ARBA" id="ARBA00023065"/>
    </source>
</evidence>
<dbReference type="PROSITE" id="PS50886">
    <property type="entry name" value="TRBD"/>
    <property type="match status" value="1"/>
</dbReference>
<protein>
    <submittedName>
        <fullName evidence="14">Tyrosine--tRNA ligase, cytoplasmic (Tyrosyl-tRN A synthetase) (TyrRS)</fullName>
    </submittedName>
</protein>
<dbReference type="Gene3D" id="2.60.120.10">
    <property type="entry name" value="Jelly Rolls"/>
    <property type="match status" value="1"/>
</dbReference>
<dbReference type="EMBL" id="CAMXCT030001577">
    <property type="protein sequence ID" value="CAL4778624.1"/>
    <property type="molecule type" value="Genomic_DNA"/>
</dbReference>
<reference evidence="13" key="1">
    <citation type="submission" date="2022-10" db="EMBL/GenBank/DDBJ databases">
        <authorList>
            <person name="Chen Y."/>
            <person name="Dougan E. K."/>
            <person name="Chan C."/>
            <person name="Rhodes N."/>
            <person name="Thang M."/>
        </authorList>
    </citation>
    <scope>NUCLEOTIDE SEQUENCE</scope>
</reference>
<dbReference type="GO" id="GO:0000049">
    <property type="term" value="F:tRNA binding"/>
    <property type="evidence" value="ECO:0007669"/>
    <property type="project" value="UniProtKB-UniRule"/>
</dbReference>
<dbReference type="InterPro" id="IPR005821">
    <property type="entry name" value="Ion_trans_dom"/>
</dbReference>
<dbReference type="Proteomes" id="UP001152797">
    <property type="component" value="Unassembled WGS sequence"/>
</dbReference>
<dbReference type="CDD" id="cd00038">
    <property type="entry name" value="CAP_ED"/>
    <property type="match status" value="1"/>
</dbReference>
<gene>
    <name evidence="13" type="ORF">C1SCF055_LOCUS18231</name>
</gene>
<dbReference type="Pfam" id="PF01588">
    <property type="entry name" value="tRNA_bind"/>
    <property type="match status" value="1"/>
</dbReference>
<dbReference type="GO" id="GO:0005249">
    <property type="term" value="F:voltage-gated potassium channel activity"/>
    <property type="evidence" value="ECO:0007669"/>
    <property type="project" value="TreeGrafter"/>
</dbReference>
<feature type="transmembrane region" description="Helical" evidence="11">
    <location>
        <begin position="915"/>
        <end position="942"/>
    </location>
</feature>
<evidence type="ECO:0000256" key="4">
    <source>
        <dbReference type="ARBA" id="ARBA00022692"/>
    </source>
</evidence>
<keyword evidence="2" id="KW-0813">Transport</keyword>
<dbReference type="Pfam" id="PF00520">
    <property type="entry name" value="Ion_trans"/>
    <property type="match status" value="1"/>
</dbReference>
<evidence type="ECO:0000256" key="6">
    <source>
        <dbReference type="ARBA" id="ARBA00022989"/>
    </source>
</evidence>
<feature type="compositionally biased region" description="Low complexity" evidence="10">
    <location>
        <begin position="310"/>
        <end position="327"/>
    </location>
</feature>
<evidence type="ECO:0000256" key="1">
    <source>
        <dbReference type="ARBA" id="ARBA00004141"/>
    </source>
</evidence>
<evidence type="ECO:0000313" key="13">
    <source>
        <dbReference type="EMBL" id="CAI3991312.1"/>
    </source>
</evidence>
<evidence type="ECO:0000256" key="9">
    <source>
        <dbReference type="PROSITE-ProRule" id="PRU00209"/>
    </source>
</evidence>
<dbReference type="EMBL" id="CAMXCT010001577">
    <property type="protein sequence ID" value="CAI3991312.1"/>
    <property type="molecule type" value="Genomic_DNA"/>
</dbReference>
<sequence length="1197" mass="132588">MVLTSWNRDNSNKNQLFPLELVRSMPSFAVEVNARIGLVSCNASDALIECALKAHILEHLDAYQAWEASMAANQAQEVKNGLHNPFDAGAAKQVALRRALGHALPLEVADSAAKAEKAPQALQSMAEEAKSRVVLPSYLAPVAAKEKDPKESGKKRKADAPSASPGVDAGTFGKAHASAETQEYRWHLLAYSLRPGTTLGAADPSKSSSSKAPAQKTAKGTENRPSGFGGTWAPLGGTVPPGHTDYSWYNAQSGTKEGFSTIWAAKDLQCPPGHTPYSWQKAMGGASAPSAPAPNKVKANQTEKVETAAKAKPAKAPAAPAAPSAPADGKEAALAKIDLRCGRILECSKVPDADSLYLLKINIGEDQPRQVVSSLVGHYTADELQNRQVVVYCNIKPGKMRGLESQAMVLAATKNKGEKDEICELLDPPAGCAEGTRPLVGELEVGSASDGVSVKYISKVWGQVQPSLNMNEKGEEQAETEPMVGSTATFQDWRAQWHEKLQARLEEDMTMFSQMLDSLASKNLQGRCGSLSEVQLAHNKDRDAAVSPIRQQSRPKFFGNFTSLTGDDSEEPCHSQAAKTASETAASEKPTPRRYDFSRIHSAMSAPARFVYFSGPERKRFVLQRSEYLDSSMDLRGSSYIQHHDFHPLPTWTRDAETIIRISGADAKLPSGDFADDLMVIQEYTGFLRHFMIFPSSPGKLTWDVIGAALIVYDLFAISMQVFSPPETGLTIFMQWFILIYWTLNMLVSCMVGYIDKGIFVMVPHKVVLHYLKTWFLIDIIVVGSDWIFSLSESGNSAESSVKLLRSLRLFRMVRLIRILRLRKTMESVSDLVDSEYISIIVSIFKMLALLMIVNHVIACFWFWIGDSGEGGWIDAHNLMDDNWEYQYATSLHWAITQFTPASMHIQPQNLNERLFALGVVVFALVGFSYVVGSISGSLAQLRGMTENRARQFWELRRHLRKNRVSITLSARIQKYVEHVLESQEENVPAEDIKLLTLLSEQLRSELECEICMPHFSVHPLFARLCVVSRVTIHRLANNAIQKKQLARTDSLFIPGETATHMYIVVYGRLIYSRIDSKGTEHKELVDKGEDWISEPVLWTSSWLHLGLLISMTESELMVLDPTHFGRVVNLNPDAAALAATYVVNFIKWINSVQRDSLSDIWQGENVGPRVAGFMELDEHQFKSAKSLAAKLMNWQK</sequence>
<organism evidence="13">
    <name type="scientific">Cladocopium goreaui</name>
    <dbReference type="NCBI Taxonomy" id="2562237"/>
    <lineage>
        <taxon>Eukaryota</taxon>
        <taxon>Sar</taxon>
        <taxon>Alveolata</taxon>
        <taxon>Dinophyceae</taxon>
        <taxon>Suessiales</taxon>
        <taxon>Symbiodiniaceae</taxon>
        <taxon>Cladocopium</taxon>
    </lineage>
</organism>
<dbReference type="PANTHER" id="PTHR10217">
    <property type="entry name" value="VOLTAGE AND LIGAND GATED POTASSIUM CHANNEL"/>
    <property type="match status" value="1"/>
</dbReference>
<dbReference type="InterPro" id="IPR050818">
    <property type="entry name" value="KCNH_animal-type"/>
</dbReference>
<evidence type="ECO:0000256" key="2">
    <source>
        <dbReference type="ARBA" id="ARBA00022448"/>
    </source>
</evidence>
<name>A0A9P1FYW6_9DINO</name>
<evidence type="ECO:0000256" key="10">
    <source>
        <dbReference type="SAM" id="MobiDB-lite"/>
    </source>
</evidence>
<evidence type="ECO:0000256" key="8">
    <source>
        <dbReference type="ARBA" id="ARBA00023136"/>
    </source>
</evidence>
<feature type="region of interest" description="Disordered" evidence="10">
    <location>
        <begin position="199"/>
        <end position="234"/>
    </location>
</feature>
<dbReference type="PANTHER" id="PTHR10217:SF435">
    <property type="entry name" value="POTASSIUM VOLTAGE-GATED CHANNEL PROTEIN EAG"/>
    <property type="match status" value="1"/>
</dbReference>
<feature type="compositionally biased region" description="Low complexity" evidence="10">
    <location>
        <begin position="577"/>
        <end position="589"/>
    </location>
</feature>
<reference evidence="14 15" key="2">
    <citation type="submission" date="2024-05" db="EMBL/GenBank/DDBJ databases">
        <authorList>
            <person name="Chen Y."/>
            <person name="Shah S."/>
            <person name="Dougan E. K."/>
            <person name="Thang M."/>
            <person name="Chan C."/>
        </authorList>
    </citation>
    <scope>NUCLEOTIDE SEQUENCE [LARGE SCALE GENOMIC DNA]</scope>
</reference>
<evidence type="ECO:0000256" key="5">
    <source>
        <dbReference type="ARBA" id="ARBA00022884"/>
    </source>
</evidence>
<dbReference type="Gene3D" id="2.40.50.140">
    <property type="entry name" value="Nucleic acid-binding proteins"/>
    <property type="match status" value="1"/>
</dbReference>
<feature type="compositionally biased region" description="Low complexity" evidence="10">
    <location>
        <begin position="201"/>
        <end position="218"/>
    </location>
</feature>
<keyword evidence="7" id="KW-0406">Ion transport</keyword>
<evidence type="ECO:0000256" key="3">
    <source>
        <dbReference type="ARBA" id="ARBA00022555"/>
    </source>
</evidence>
<dbReference type="SUPFAM" id="SSF81324">
    <property type="entry name" value="Voltage-gated potassium channels"/>
    <property type="match status" value="1"/>
</dbReference>
<dbReference type="InterPro" id="IPR018490">
    <property type="entry name" value="cNMP-bd_dom_sf"/>
</dbReference>
<feature type="transmembrane region" description="Helical" evidence="11">
    <location>
        <begin position="732"/>
        <end position="755"/>
    </location>
</feature>
<feature type="transmembrane region" description="Helical" evidence="11">
    <location>
        <begin position="837"/>
        <end position="865"/>
    </location>
</feature>
<dbReference type="Gene3D" id="1.10.287.70">
    <property type="match status" value="1"/>
</dbReference>
<evidence type="ECO:0000256" key="11">
    <source>
        <dbReference type="SAM" id="Phobius"/>
    </source>
</evidence>
<feature type="region of interest" description="Disordered" evidence="10">
    <location>
        <begin position="309"/>
        <end position="328"/>
    </location>
</feature>
<feature type="transmembrane region" description="Helical" evidence="11">
    <location>
        <begin position="767"/>
        <end position="789"/>
    </location>
</feature>
<keyword evidence="15" id="KW-1185">Reference proteome</keyword>
<dbReference type="InterPro" id="IPR012340">
    <property type="entry name" value="NA-bd_OB-fold"/>
</dbReference>
<evidence type="ECO:0000313" key="14">
    <source>
        <dbReference type="EMBL" id="CAL4778624.1"/>
    </source>
</evidence>
<accession>A0A9P1FYW6</accession>
<dbReference type="InterPro" id="IPR014710">
    <property type="entry name" value="RmlC-like_jellyroll"/>
</dbReference>
<dbReference type="OrthoDB" id="412853at2759"/>
<dbReference type="GO" id="GO:0016874">
    <property type="term" value="F:ligase activity"/>
    <property type="evidence" value="ECO:0007669"/>
    <property type="project" value="UniProtKB-KW"/>
</dbReference>
<feature type="region of interest" description="Disordered" evidence="10">
    <location>
        <begin position="566"/>
        <end position="594"/>
    </location>
</feature>
<evidence type="ECO:0000259" key="12">
    <source>
        <dbReference type="PROSITE" id="PS50886"/>
    </source>
</evidence>
<keyword evidence="5 9" id="KW-0694">RNA-binding</keyword>
<dbReference type="InterPro" id="IPR002547">
    <property type="entry name" value="tRNA-bd_dom"/>
</dbReference>
<dbReference type="CDD" id="cd02799">
    <property type="entry name" value="tRNA_bind_EMAP-II_like"/>
    <property type="match status" value="1"/>
</dbReference>
<keyword evidence="14" id="KW-0436">Ligase</keyword>
<dbReference type="AlphaFoldDB" id="A0A9P1FYW6"/>
<dbReference type="GO" id="GO:0005886">
    <property type="term" value="C:plasma membrane"/>
    <property type="evidence" value="ECO:0007669"/>
    <property type="project" value="TreeGrafter"/>
</dbReference>
<feature type="domain" description="TRNA-binding" evidence="12">
    <location>
        <begin position="333"/>
        <end position="439"/>
    </location>
</feature>
<keyword evidence="8 11" id="KW-0472">Membrane</keyword>
<dbReference type="GO" id="GO:0042391">
    <property type="term" value="P:regulation of membrane potential"/>
    <property type="evidence" value="ECO:0007669"/>
    <property type="project" value="TreeGrafter"/>
</dbReference>
<proteinExistence type="predicted"/>
<evidence type="ECO:0000313" key="15">
    <source>
        <dbReference type="Proteomes" id="UP001152797"/>
    </source>
</evidence>
<dbReference type="InterPro" id="IPR000595">
    <property type="entry name" value="cNMP-bd_dom"/>
</dbReference>